<proteinExistence type="predicted"/>
<dbReference type="KEGG" id="pfn:HZ99_15125"/>
<protein>
    <submittedName>
        <fullName evidence="2">Uncharacterized protein</fullName>
    </submittedName>
</protein>
<reference evidence="2 3" key="1">
    <citation type="submission" date="2018-06" db="EMBL/GenBank/DDBJ databases">
        <authorList>
            <consortium name="Pathogen Informatics"/>
            <person name="Doyle S."/>
        </authorList>
    </citation>
    <scope>NUCLEOTIDE SEQUENCE [LARGE SCALE GENOMIC DNA]</scope>
    <source>
        <strain evidence="2 3">NCTC10392</strain>
    </source>
</reference>
<keyword evidence="1" id="KW-1133">Transmembrane helix</keyword>
<name>A0A379IK84_PSEFL</name>
<organism evidence="2 3">
    <name type="scientific">Pseudomonas fluorescens</name>
    <dbReference type="NCBI Taxonomy" id="294"/>
    <lineage>
        <taxon>Bacteria</taxon>
        <taxon>Pseudomonadati</taxon>
        <taxon>Pseudomonadota</taxon>
        <taxon>Gammaproteobacteria</taxon>
        <taxon>Pseudomonadales</taxon>
        <taxon>Pseudomonadaceae</taxon>
        <taxon>Pseudomonas</taxon>
    </lineage>
</organism>
<keyword evidence="1" id="KW-0472">Membrane</keyword>
<evidence type="ECO:0000313" key="3">
    <source>
        <dbReference type="Proteomes" id="UP000255125"/>
    </source>
</evidence>
<feature type="transmembrane region" description="Helical" evidence="1">
    <location>
        <begin position="180"/>
        <end position="201"/>
    </location>
</feature>
<accession>A0A379IK84</accession>
<gene>
    <name evidence="2" type="ORF">NCTC10392_05229</name>
</gene>
<evidence type="ECO:0000313" key="2">
    <source>
        <dbReference type="EMBL" id="SUD33816.1"/>
    </source>
</evidence>
<sequence>MPRTKLRLLATHALGGSRKKLNETENVMDLQTVQLIVIPLVLGMLTLFVTWLHNSASISHQRTLRLRELVQSGSWRTVHPMVLVLDVREAFGIRVNLDARALRLALEYQDKAFSALKDYLSCRDFVHVAEDGRSFRRSKIPGAVQNYGNWSTYVPLIALFVYWLLMGLSSYLYKSGHTEALWLMPIAALSILAGIGIARNLRAANRLLKLPPIADVENESDR</sequence>
<dbReference type="EMBL" id="UGUS01000002">
    <property type="protein sequence ID" value="SUD33816.1"/>
    <property type="molecule type" value="Genomic_DNA"/>
</dbReference>
<feature type="transmembrane region" description="Helical" evidence="1">
    <location>
        <begin position="33"/>
        <end position="52"/>
    </location>
</feature>
<feature type="transmembrane region" description="Helical" evidence="1">
    <location>
        <begin position="147"/>
        <end position="168"/>
    </location>
</feature>
<dbReference type="Proteomes" id="UP000255125">
    <property type="component" value="Unassembled WGS sequence"/>
</dbReference>
<evidence type="ECO:0000256" key="1">
    <source>
        <dbReference type="SAM" id="Phobius"/>
    </source>
</evidence>
<dbReference type="AlphaFoldDB" id="A0A379IK84"/>
<keyword evidence="1" id="KW-0812">Transmembrane</keyword>